<accession>A0A1F5Z366</accession>
<feature type="domain" description="Glycosyltransferase RgtA/B/C/D-like" evidence="4">
    <location>
        <begin position="77"/>
        <end position="224"/>
    </location>
</feature>
<feature type="transmembrane region" description="Helical" evidence="2">
    <location>
        <begin position="310"/>
        <end position="327"/>
    </location>
</feature>
<dbReference type="InterPro" id="IPR011990">
    <property type="entry name" value="TPR-like_helical_dom_sf"/>
</dbReference>
<dbReference type="PANTHER" id="PTHR12558:SF13">
    <property type="entry name" value="CELL DIVISION CYCLE PROTEIN 27 HOMOLOG"/>
    <property type="match status" value="1"/>
</dbReference>
<evidence type="ECO:0000313" key="5">
    <source>
        <dbReference type="EMBL" id="OGG06813.1"/>
    </source>
</evidence>
<dbReference type="Pfam" id="PF13432">
    <property type="entry name" value="TPR_16"/>
    <property type="match status" value="3"/>
</dbReference>
<feature type="transmembrane region" description="Helical" evidence="2">
    <location>
        <begin position="279"/>
        <end position="298"/>
    </location>
</feature>
<evidence type="ECO:0000259" key="4">
    <source>
        <dbReference type="Pfam" id="PF13231"/>
    </source>
</evidence>
<gene>
    <name evidence="5" type="ORF">A3F83_15915</name>
</gene>
<dbReference type="SUPFAM" id="SSF48452">
    <property type="entry name" value="TPR-like"/>
    <property type="match status" value="1"/>
</dbReference>
<dbReference type="EMBL" id="MFIX01000005">
    <property type="protein sequence ID" value="OGG06813.1"/>
    <property type="molecule type" value="Genomic_DNA"/>
</dbReference>
<dbReference type="PANTHER" id="PTHR12558">
    <property type="entry name" value="CELL DIVISION CYCLE 16,23,27"/>
    <property type="match status" value="1"/>
</dbReference>
<feature type="chain" id="PRO_5009522788" description="Glycosyltransferase RgtA/B/C/D-like domain-containing protein" evidence="3">
    <location>
        <begin position="22"/>
        <end position="826"/>
    </location>
</feature>
<dbReference type="AlphaFoldDB" id="A0A1F5Z366"/>
<dbReference type="Proteomes" id="UP000179129">
    <property type="component" value="Unassembled WGS sequence"/>
</dbReference>
<reference evidence="5 6" key="1">
    <citation type="journal article" date="2016" name="Nat. Commun.">
        <title>Thousands of microbial genomes shed light on interconnected biogeochemical processes in an aquifer system.</title>
        <authorList>
            <person name="Anantharaman K."/>
            <person name="Brown C.T."/>
            <person name="Hug L.A."/>
            <person name="Sharon I."/>
            <person name="Castelle C.J."/>
            <person name="Probst A.J."/>
            <person name="Thomas B.C."/>
            <person name="Singh A."/>
            <person name="Wilkins M.J."/>
            <person name="Karaoz U."/>
            <person name="Brodie E.L."/>
            <person name="Williams K.H."/>
            <person name="Hubbard S.S."/>
            <person name="Banfield J.F."/>
        </authorList>
    </citation>
    <scope>NUCLEOTIDE SEQUENCE [LARGE SCALE GENOMIC DNA]</scope>
</reference>
<protein>
    <recommendedName>
        <fullName evidence="4">Glycosyltransferase RgtA/B/C/D-like domain-containing protein</fullName>
    </recommendedName>
</protein>
<dbReference type="SMART" id="SM00028">
    <property type="entry name" value="TPR"/>
    <property type="match status" value="6"/>
</dbReference>
<keyword evidence="2" id="KW-1133">Transmembrane helix</keyword>
<dbReference type="Gene3D" id="1.25.40.10">
    <property type="entry name" value="Tetratricopeptide repeat domain"/>
    <property type="match status" value="1"/>
</dbReference>
<evidence type="ECO:0000256" key="3">
    <source>
        <dbReference type="SAM" id="SignalP"/>
    </source>
</evidence>
<dbReference type="Pfam" id="PF13231">
    <property type="entry name" value="PMT_2"/>
    <property type="match status" value="1"/>
</dbReference>
<dbReference type="STRING" id="1817867.A3F83_15915"/>
<feature type="repeat" description="TPR" evidence="1">
    <location>
        <begin position="604"/>
        <end position="637"/>
    </location>
</feature>
<evidence type="ECO:0000256" key="2">
    <source>
        <dbReference type="SAM" id="Phobius"/>
    </source>
</evidence>
<feature type="repeat" description="TPR" evidence="1">
    <location>
        <begin position="638"/>
        <end position="671"/>
    </location>
</feature>
<feature type="transmembrane region" description="Helical" evidence="2">
    <location>
        <begin position="127"/>
        <end position="144"/>
    </location>
</feature>
<keyword evidence="2" id="KW-0472">Membrane</keyword>
<feature type="repeat" description="TPR" evidence="1">
    <location>
        <begin position="740"/>
        <end position="773"/>
    </location>
</feature>
<feature type="repeat" description="TPR" evidence="1">
    <location>
        <begin position="672"/>
        <end position="705"/>
    </location>
</feature>
<feature type="signal peptide" evidence="3">
    <location>
        <begin position="1"/>
        <end position="21"/>
    </location>
</feature>
<keyword evidence="1" id="KW-0802">TPR repeat</keyword>
<feature type="transmembrane region" description="Helical" evidence="2">
    <location>
        <begin position="177"/>
        <end position="207"/>
    </location>
</feature>
<sequence length="826" mass="93907">MRYYSLAAGLAALLLVTVTINDIGVTTDEPHYYDSCRQQIAWFKEALADFTAGQWSVPFEPAVLDRYWSFELLYNVHPPFYKLCSSLTLVLFERWLGPMGAYRLAPAILFSILIGLLFLTVGGRYGVWAGFWAAASFFLMPRIFGHAHIGATDMPLTVLWFASAVSFHRALESRPWALGFAVIYGLALATKFTALVIPLPLAVYILLSGRFRQAAWPVGLTLVVSPLVMVGLNPQWWQHTLERLSLYVANSATRSEYLQIPTYYLGKTYSFYLPWHHCLFYTLITVPPVVLSAFIYGFWRTARNPLSDRWATHMLLHWLALVLVMLLPSSPGHDGVRLFLPAFAFLAVISAKGFYHFSQESLPRILSLTGLDSPAARNWAPALVLLAAMLPSSIVLARQHPYELEYYNSLAGGMRGAAKLGMETTYWWDAINSEGYAVINNALPDSAAVFTLNNWQYRYLQRLGKVRPDLVFRKSKFSHILLDCRQGLFNEEHWLLYKRGRPLAELKKSGVKLFIIYEFPKAYQQILADLKKENSSQSFLDIATAFQVLGMPDSSIIYLRAYVERHPREFKSAMLLVEKLLEARLEEEALACLDRFAKNPDDPLQWYFSLGVAYYHLGRTEQAVTAFERALAQKNLDFTTRANLGHIYYQMGKLDDAAHQYELVLRTRPNYSDALMMLGLINQKQGNGRQAEYYYQKLLEVDPGNSAALVNLGMLAHNGEKVEQSEKYYLQALAADSLSVAANFNLANICLETGREEEAERLYRSVLALQPEDAPAHIALAKICLKYPSRYREALEHFRVLVRLQPERAAYFEKQFIEPLQAALKM</sequence>
<keyword evidence="2" id="KW-0812">Transmembrane</keyword>
<feature type="transmembrane region" description="Helical" evidence="2">
    <location>
        <begin position="104"/>
        <end position="121"/>
    </location>
</feature>
<organism evidence="5 6">
    <name type="scientific">Candidatus Glassbacteria bacterium RIFCSPLOWO2_12_FULL_58_11</name>
    <dbReference type="NCBI Taxonomy" id="1817867"/>
    <lineage>
        <taxon>Bacteria</taxon>
        <taxon>Candidatus Glassiibacteriota</taxon>
    </lineage>
</organism>
<dbReference type="InterPro" id="IPR038731">
    <property type="entry name" value="RgtA/B/C-like"/>
</dbReference>
<evidence type="ECO:0000313" key="6">
    <source>
        <dbReference type="Proteomes" id="UP000179129"/>
    </source>
</evidence>
<feature type="transmembrane region" description="Helical" evidence="2">
    <location>
        <begin position="214"/>
        <end position="232"/>
    </location>
</feature>
<name>A0A1F5Z366_9BACT</name>
<keyword evidence="3" id="KW-0732">Signal</keyword>
<dbReference type="PROSITE" id="PS50005">
    <property type="entry name" value="TPR"/>
    <property type="match status" value="4"/>
</dbReference>
<evidence type="ECO:0000256" key="1">
    <source>
        <dbReference type="PROSITE-ProRule" id="PRU00339"/>
    </source>
</evidence>
<proteinExistence type="predicted"/>
<dbReference type="InterPro" id="IPR019734">
    <property type="entry name" value="TPR_rpt"/>
</dbReference>
<comment type="caution">
    <text evidence="5">The sequence shown here is derived from an EMBL/GenBank/DDBJ whole genome shotgun (WGS) entry which is preliminary data.</text>
</comment>